<dbReference type="PROSITE" id="PS50097">
    <property type="entry name" value="BTB"/>
    <property type="match status" value="1"/>
</dbReference>
<dbReference type="Proteomes" id="UP000480548">
    <property type="component" value="Unassembled WGS sequence"/>
</dbReference>
<organism evidence="3 5">
    <name type="scientific">Orbilia oligospora</name>
    <name type="common">Nematode-trapping fungus</name>
    <name type="synonym">Arthrobotrys oligospora</name>
    <dbReference type="NCBI Taxonomy" id="2813651"/>
    <lineage>
        <taxon>Eukaryota</taxon>
        <taxon>Fungi</taxon>
        <taxon>Dikarya</taxon>
        <taxon>Ascomycota</taxon>
        <taxon>Pezizomycotina</taxon>
        <taxon>Orbiliomycetes</taxon>
        <taxon>Orbiliales</taxon>
        <taxon>Orbiliaceae</taxon>
        <taxon>Orbilia</taxon>
    </lineage>
</organism>
<evidence type="ECO:0000313" key="6">
    <source>
        <dbReference type="Proteomes" id="UP000480548"/>
    </source>
</evidence>
<accession>A0A7C8NF34</accession>
<comment type="caution">
    <text evidence="3">The sequence shown here is derived from an EMBL/GenBank/DDBJ whole genome shotgun (WGS) entry which is preliminary data.</text>
</comment>
<evidence type="ECO:0000313" key="5">
    <source>
        <dbReference type="Proteomes" id="UP000475325"/>
    </source>
</evidence>
<feature type="compositionally biased region" description="Basic and acidic residues" evidence="1">
    <location>
        <begin position="10"/>
        <end position="37"/>
    </location>
</feature>
<sequence>MPVTTRSQKSKAEGAYDTSEKISEHGSEEQPELHMSEGRSPDIQNILILVGSRKIRFNVQKSILLSASDFFKGALKSNSFKEGKEYIVCLPEIEPSVFKRVIEWVSKTTTYENLATTENQMIISMFKTADYLLVKDFKAEAILDIAYRVSAYLQETYLKVAMDDYKNRMGLRAITHKYIEPKDAIDVVSNIYQYCRSYDMKHLQRCLLAIAAATNEVKVIKNDSEWDTEFTNMWDTAKSAVENAKTCRYCRFFFEKIDGCAIRMLSWKDQNCTCWRLFFETGPRYTECPTVGGMGRLK</sequence>
<dbReference type="PANTHER" id="PTHR47843:SF2">
    <property type="entry name" value="BTB DOMAIN-CONTAINING PROTEIN"/>
    <property type="match status" value="1"/>
</dbReference>
<proteinExistence type="predicted"/>
<dbReference type="InterPro" id="IPR011333">
    <property type="entry name" value="SKP1/BTB/POZ_sf"/>
</dbReference>
<name>A0A7C8NF34_ORBOL</name>
<evidence type="ECO:0000313" key="4">
    <source>
        <dbReference type="EMBL" id="KAF3136932.1"/>
    </source>
</evidence>
<dbReference type="SUPFAM" id="SSF54695">
    <property type="entry name" value="POZ domain"/>
    <property type="match status" value="1"/>
</dbReference>
<dbReference type="Pfam" id="PF00651">
    <property type="entry name" value="BTB"/>
    <property type="match status" value="1"/>
</dbReference>
<dbReference type="PANTHER" id="PTHR47843">
    <property type="entry name" value="BTB DOMAIN-CONTAINING PROTEIN-RELATED"/>
    <property type="match status" value="1"/>
</dbReference>
<evidence type="ECO:0000313" key="3">
    <source>
        <dbReference type="EMBL" id="KAF3104970.1"/>
    </source>
</evidence>
<dbReference type="AlphaFoldDB" id="A0A7C8NF34"/>
<protein>
    <recommendedName>
        <fullName evidence="2">BTB domain-containing protein</fullName>
    </recommendedName>
</protein>
<dbReference type="InterPro" id="IPR000210">
    <property type="entry name" value="BTB/POZ_dom"/>
</dbReference>
<gene>
    <name evidence="3" type="ORF">TWF102_002731</name>
    <name evidence="4" type="ORF">TWF703_005252</name>
</gene>
<dbReference type="Gene3D" id="3.30.710.10">
    <property type="entry name" value="Potassium Channel Kv1.1, Chain A"/>
    <property type="match status" value="1"/>
</dbReference>
<dbReference type="EMBL" id="WIQW01000015">
    <property type="protein sequence ID" value="KAF3104970.1"/>
    <property type="molecule type" value="Genomic_DNA"/>
</dbReference>
<evidence type="ECO:0000256" key="1">
    <source>
        <dbReference type="SAM" id="MobiDB-lite"/>
    </source>
</evidence>
<dbReference type="EMBL" id="WIQZ01000027">
    <property type="protein sequence ID" value="KAF3136932.1"/>
    <property type="molecule type" value="Genomic_DNA"/>
</dbReference>
<dbReference type="Proteomes" id="UP000475325">
    <property type="component" value="Unassembled WGS sequence"/>
</dbReference>
<feature type="domain" description="BTB" evidence="2">
    <location>
        <begin position="44"/>
        <end position="105"/>
    </location>
</feature>
<dbReference type="CDD" id="cd18186">
    <property type="entry name" value="BTB_POZ_ZBTB_KLHL-like"/>
    <property type="match status" value="1"/>
</dbReference>
<feature type="region of interest" description="Disordered" evidence="1">
    <location>
        <begin position="1"/>
        <end position="37"/>
    </location>
</feature>
<evidence type="ECO:0000259" key="2">
    <source>
        <dbReference type="PROSITE" id="PS50097"/>
    </source>
</evidence>
<reference evidence="5 6" key="1">
    <citation type="submission" date="2019-06" db="EMBL/GenBank/DDBJ databases">
        <authorList>
            <person name="Palmer J.M."/>
        </authorList>
    </citation>
    <scope>NUCLEOTIDE SEQUENCE [LARGE SCALE GENOMIC DNA]</scope>
    <source>
        <strain evidence="3 5">TWF102</strain>
        <strain evidence="4 6">TWF703</strain>
    </source>
</reference>